<dbReference type="SUPFAM" id="SSF55166">
    <property type="entry name" value="Hedgehog/DD-peptidase"/>
    <property type="match status" value="1"/>
</dbReference>
<feature type="domain" description="D-alanyl-D-alanine carboxypeptidase-like core" evidence="1">
    <location>
        <begin position="40"/>
        <end position="141"/>
    </location>
</feature>
<reference evidence="2 3" key="1">
    <citation type="submission" date="2020-08" db="EMBL/GenBank/DDBJ databases">
        <title>Genome Sequencing of Nocardia wallacei strain FMUON74 and assembly.</title>
        <authorList>
            <person name="Toyokawa M."/>
            <person name="Uesaka K."/>
        </authorList>
    </citation>
    <scope>NUCLEOTIDE SEQUENCE [LARGE SCALE GENOMIC DNA]</scope>
    <source>
        <strain evidence="2 3">FMUON74</strain>
    </source>
</reference>
<organism evidence="2 3">
    <name type="scientific">Nocardia wallacei</name>
    <dbReference type="NCBI Taxonomy" id="480035"/>
    <lineage>
        <taxon>Bacteria</taxon>
        <taxon>Bacillati</taxon>
        <taxon>Actinomycetota</taxon>
        <taxon>Actinomycetes</taxon>
        <taxon>Mycobacteriales</taxon>
        <taxon>Nocardiaceae</taxon>
        <taxon>Nocardia</taxon>
    </lineage>
</organism>
<dbReference type="PANTHER" id="PTHR34385">
    <property type="entry name" value="D-ALANYL-D-ALANINE CARBOXYPEPTIDASE"/>
    <property type="match status" value="1"/>
</dbReference>
<proteinExistence type="predicted"/>
<dbReference type="KEGG" id="nwl:NWFMUON74_26220"/>
<dbReference type="GO" id="GO:0008233">
    <property type="term" value="F:peptidase activity"/>
    <property type="evidence" value="ECO:0007669"/>
    <property type="project" value="InterPro"/>
</dbReference>
<dbReference type="InterPro" id="IPR009045">
    <property type="entry name" value="Zn_M74/Hedgehog-like"/>
</dbReference>
<dbReference type="CDD" id="cd14846">
    <property type="entry name" value="Peptidase_M15_like"/>
    <property type="match status" value="1"/>
</dbReference>
<evidence type="ECO:0000313" key="2">
    <source>
        <dbReference type="EMBL" id="BCK54850.1"/>
    </source>
</evidence>
<dbReference type="GO" id="GO:0006508">
    <property type="term" value="P:proteolysis"/>
    <property type="evidence" value="ECO:0007669"/>
    <property type="project" value="InterPro"/>
</dbReference>
<evidence type="ECO:0000313" key="3">
    <source>
        <dbReference type="Proteomes" id="UP000516173"/>
    </source>
</evidence>
<gene>
    <name evidence="2" type="ORF">NWFMUON74_26220</name>
</gene>
<name>A0A7G1KIK4_9NOCA</name>
<protein>
    <recommendedName>
        <fullName evidence="1">D-alanyl-D-alanine carboxypeptidase-like core domain-containing protein</fullName>
    </recommendedName>
</protein>
<dbReference type="PANTHER" id="PTHR34385:SF1">
    <property type="entry name" value="PEPTIDOGLYCAN L-ALANYL-D-GLUTAMATE ENDOPEPTIDASE CWLK"/>
    <property type="match status" value="1"/>
</dbReference>
<dbReference type="InterPro" id="IPR003709">
    <property type="entry name" value="VanY-like_core_dom"/>
</dbReference>
<dbReference type="GeneID" id="80347173"/>
<accession>A0A7G1KIK4</accession>
<dbReference type="Proteomes" id="UP000516173">
    <property type="component" value="Chromosome"/>
</dbReference>
<dbReference type="Gene3D" id="3.30.1380.10">
    <property type="match status" value="1"/>
</dbReference>
<dbReference type="EMBL" id="AP023396">
    <property type="protein sequence ID" value="BCK54850.1"/>
    <property type="molecule type" value="Genomic_DNA"/>
</dbReference>
<dbReference type="AlphaFoldDB" id="A0A7G1KIK4"/>
<dbReference type="Pfam" id="PF02557">
    <property type="entry name" value="VanY"/>
    <property type="match status" value="1"/>
</dbReference>
<sequence>MLVGVLAYQSLPSLSSSAARFHGSSQGTTVFDDDDPAVANLDADLLAALREAATDAADDGVTLVVNSGWRSAEDQRQLLREALAKYGSEEEAARWVAAPDKSAHVSGEAVDIGPTEAAAWLASHGAGYGLCQVYANEPWHYELRPRAGAYGCPPWYADPTEDPRMRQ</sequence>
<dbReference type="InterPro" id="IPR052179">
    <property type="entry name" value="DD-CPase-like"/>
</dbReference>
<evidence type="ECO:0000259" key="1">
    <source>
        <dbReference type="Pfam" id="PF02557"/>
    </source>
</evidence>
<dbReference type="RefSeq" id="WP_197987012.1">
    <property type="nucleotide sequence ID" value="NZ_AP023396.1"/>
</dbReference>
<keyword evidence="3" id="KW-1185">Reference proteome</keyword>